<protein>
    <recommendedName>
        <fullName evidence="2">Complex 1 LYR protein domain-containing protein</fullName>
    </recommendedName>
</protein>
<organism evidence="3 4">
    <name type="scientific">Capronia coronata CBS 617.96</name>
    <dbReference type="NCBI Taxonomy" id="1182541"/>
    <lineage>
        <taxon>Eukaryota</taxon>
        <taxon>Fungi</taxon>
        <taxon>Dikarya</taxon>
        <taxon>Ascomycota</taxon>
        <taxon>Pezizomycotina</taxon>
        <taxon>Eurotiomycetes</taxon>
        <taxon>Chaetothyriomycetidae</taxon>
        <taxon>Chaetothyriales</taxon>
        <taxon>Herpotrichiellaceae</taxon>
        <taxon>Capronia</taxon>
    </lineage>
</organism>
<dbReference type="Pfam" id="PF05347">
    <property type="entry name" value="Complex1_LYR"/>
    <property type="match status" value="1"/>
</dbReference>
<evidence type="ECO:0000313" key="3">
    <source>
        <dbReference type="EMBL" id="EXJ82139.1"/>
    </source>
</evidence>
<keyword evidence="4" id="KW-1185">Reference proteome</keyword>
<name>W9YIL0_9EURO</name>
<accession>W9YIL0</accession>
<proteinExistence type="predicted"/>
<dbReference type="eggNOG" id="ENOG502S4VH">
    <property type="taxonomic scope" value="Eukaryota"/>
</dbReference>
<dbReference type="OrthoDB" id="6508832at2759"/>
<dbReference type="InterPro" id="IPR046896">
    <property type="entry name" value="Cup1-like_N"/>
</dbReference>
<gene>
    <name evidence="3" type="ORF">A1O1_08208</name>
</gene>
<feature type="region of interest" description="Disordered" evidence="1">
    <location>
        <begin position="302"/>
        <end position="325"/>
    </location>
</feature>
<reference evidence="3 4" key="1">
    <citation type="submission" date="2013-03" db="EMBL/GenBank/DDBJ databases">
        <title>The Genome Sequence of Capronia coronata CBS 617.96.</title>
        <authorList>
            <consortium name="The Broad Institute Genomics Platform"/>
            <person name="Cuomo C."/>
            <person name="de Hoog S."/>
            <person name="Gorbushina A."/>
            <person name="Walker B."/>
            <person name="Young S.K."/>
            <person name="Zeng Q."/>
            <person name="Gargeya S."/>
            <person name="Fitzgerald M."/>
            <person name="Haas B."/>
            <person name="Abouelleil A."/>
            <person name="Allen A.W."/>
            <person name="Alvarado L."/>
            <person name="Arachchi H.M."/>
            <person name="Berlin A.M."/>
            <person name="Chapman S.B."/>
            <person name="Gainer-Dewar J."/>
            <person name="Goldberg J."/>
            <person name="Griggs A."/>
            <person name="Gujja S."/>
            <person name="Hansen M."/>
            <person name="Howarth C."/>
            <person name="Imamovic A."/>
            <person name="Ireland A."/>
            <person name="Larimer J."/>
            <person name="McCowan C."/>
            <person name="Murphy C."/>
            <person name="Pearson M."/>
            <person name="Poon T.W."/>
            <person name="Priest M."/>
            <person name="Roberts A."/>
            <person name="Saif S."/>
            <person name="Shea T."/>
            <person name="Sisk P."/>
            <person name="Sykes S."/>
            <person name="Wortman J."/>
            <person name="Nusbaum C."/>
            <person name="Birren B."/>
        </authorList>
    </citation>
    <scope>NUCLEOTIDE SEQUENCE [LARGE SCALE GENOMIC DNA]</scope>
    <source>
        <strain evidence="3 4">CBS 617.96</strain>
    </source>
</reference>
<feature type="domain" description="Complex 1 LYR protein" evidence="2">
    <location>
        <begin position="16"/>
        <end position="78"/>
    </location>
</feature>
<dbReference type="GeneID" id="19163059"/>
<dbReference type="InterPro" id="IPR008011">
    <property type="entry name" value="Complex1_LYR_dom"/>
</dbReference>
<sequence length="325" mass="36761">MPRSIVPKKSGLHRSACLSLYRALLRECKRLPTAGACGHTNSLPGIIESLVRYRFEADRTIQSPTQICHGMEAGRGFLDLLQSCNHKSGEAFIRLGQVLESVSLQAENTALLRRRLASCWKPPPPHRAKYLENIKKVKLKDNHLSNPDQPRIFEHPRPLSEVKAGVRKVPNLIVTQDVPILKYPGPQPVLLNRVIKQKALWGVKTFQQHKELENAAHLADCEDDWDAILYRDHRIIPPGDKLLKGTVGVDRALAGSQGGTWAGTFRQADQELELKAHERGRKHAELGRKLWQIVLDERELKEKERREAKHQRRMARKSAVAGLPP</sequence>
<dbReference type="AlphaFoldDB" id="W9YIL0"/>
<dbReference type="RefSeq" id="XP_007727260.1">
    <property type="nucleotide sequence ID" value="XM_007729070.1"/>
</dbReference>
<comment type="caution">
    <text evidence="3">The sequence shown here is derived from an EMBL/GenBank/DDBJ whole genome shotgun (WGS) entry which is preliminary data.</text>
</comment>
<evidence type="ECO:0000259" key="2">
    <source>
        <dbReference type="Pfam" id="PF05347"/>
    </source>
</evidence>
<dbReference type="EMBL" id="AMWN01000007">
    <property type="protein sequence ID" value="EXJ82139.1"/>
    <property type="molecule type" value="Genomic_DNA"/>
</dbReference>
<dbReference type="CDD" id="cd20273">
    <property type="entry name" value="Complex1_LYR_unchar"/>
    <property type="match status" value="1"/>
</dbReference>
<evidence type="ECO:0000313" key="4">
    <source>
        <dbReference type="Proteomes" id="UP000019484"/>
    </source>
</evidence>
<dbReference type="HOGENOM" id="CLU_042937_1_1_1"/>
<dbReference type="STRING" id="1182541.W9YIL0"/>
<dbReference type="Proteomes" id="UP000019484">
    <property type="component" value="Unassembled WGS sequence"/>
</dbReference>
<evidence type="ECO:0000256" key="1">
    <source>
        <dbReference type="SAM" id="MobiDB-lite"/>
    </source>
</evidence>